<comment type="caution">
    <text evidence="6">The sequence shown here is derived from an EMBL/GenBank/DDBJ whole genome shotgun (WGS) entry which is preliminary data.</text>
</comment>
<feature type="binding site" evidence="5">
    <location>
        <begin position="114"/>
        <end position="115"/>
    </location>
    <ligand>
        <name>S-adenosyl-L-methionine</name>
        <dbReference type="ChEBI" id="CHEBI:59789"/>
    </ligand>
</feature>
<evidence type="ECO:0000313" key="7">
    <source>
        <dbReference type="Proteomes" id="UP001209885"/>
    </source>
</evidence>
<dbReference type="PANTHER" id="PTHR43591:SF24">
    <property type="entry name" value="2-METHOXY-6-POLYPRENYL-1,4-BENZOQUINOL METHYLASE, MITOCHONDRIAL"/>
    <property type="match status" value="1"/>
</dbReference>
<keyword evidence="7" id="KW-1185">Reference proteome</keyword>
<dbReference type="PROSITE" id="PS01183">
    <property type="entry name" value="UBIE_1"/>
    <property type="match status" value="1"/>
</dbReference>
<keyword evidence="4 5" id="KW-0949">S-adenosyl-L-methionine</keyword>
<gene>
    <name evidence="6" type="primary">ubiE</name>
    <name evidence="5" type="synonym">menG</name>
    <name evidence="6" type="ORF">OO013_03120</name>
</gene>
<comment type="function">
    <text evidence="5">Methyltransferase required for the conversion of demethylmenaquinol (DMKH2) to menaquinol (MKH2).</text>
</comment>
<comment type="caution">
    <text evidence="5">Lacks conserved residue(s) required for the propagation of feature annotation.</text>
</comment>
<evidence type="ECO:0000256" key="3">
    <source>
        <dbReference type="ARBA" id="ARBA00022679"/>
    </source>
</evidence>
<dbReference type="RefSeq" id="WP_266055183.1">
    <property type="nucleotide sequence ID" value="NZ_JAPFQN010000002.1"/>
</dbReference>
<dbReference type="EMBL" id="JAPFQN010000002">
    <property type="protein sequence ID" value="MCX2742840.1"/>
    <property type="molecule type" value="Genomic_DNA"/>
</dbReference>
<dbReference type="SUPFAM" id="SSF53335">
    <property type="entry name" value="S-adenosyl-L-methionine-dependent methyltransferases"/>
    <property type="match status" value="1"/>
</dbReference>
<dbReference type="Gene3D" id="3.40.50.150">
    <property type="entry name" value="Vaccinia Virus protein VP39"/>
    <property type="match status" value="1"/>
</dbReference>
<keyword evidence="1 5" id="KW-0474">Menaquinone biosynthesis</keyword>
<sequence>MTVVPYKNKEEGKKKQVADMFNSISKKYDFLNHFLSLGIDILWRKKAVKQLKPYQPEVILDIATGTGDFAIEAAKGLPAKEIIGVDISEGMLEVGKDKMKEKGLNDLITMELGDSENLRFEDNKFDAVIVAFGVRNFENLEAGLSEMYRVLKPGGRLSIIEFSQPEKFPFKQSYNFYFKYILPSIGKIVSKDNAAYTYLPESVEVFPYGKKFVNILEQLNYKQAKCQPLTFGISSIYTATK</sequence>
<comment type="pathway">
    <text evidence="5">Quinol/quinone metabolism; menaquinone biosynthesis; menaquinol from 1,4-dihydroxy-2-naphthoate: step 2/2.</text>
</comment>
<dbReference type="InterPro" id="IPR023576">
    <property type="entry name" value="UbiE/COQ5_MeTrFase_CS"/>
</dbReference>
<dbReference type="Proteomes" id="UP001209885">
    <property type="component" value="Unassembled WGS sequence"/>
</dbReference>
<reference evidence="6 7" key="1">
    <citation type="submission" date="2022-11" db="EMBL/GenBank/DDBJ databases">
        <title>The characterization of three novel Bacteroidetes species and genomic analysis of their roles in tidal elemental geochemical cycles.</title>
        <authorList>
            <person name="Ma K."/>
        </authorList>
    </citation>
    <scope>NUCLEOTIDE SEQUENCE [LARGE SCALE GENOMIC DNA]</scope>
    <source>
        <strain evidence="6 7">M17</strain>
    </source>
</reference>
<dbReference type="CDD" id="cd02440">
    <property type="entry name" value="AdoMet_MTases"/>
    <property type="match status" value="1"/>
</dbReference>
<comment type="catalytic activity">
    <reaction evidence="5">
        <text>a 2-demethylmenaquinol + S-adenosyl-L-methionine = a menaquinol + S-adenosyl-L-homocysteine + H(+)</text>
        <dbReference type="Rhea" id="RHEA:42640"/>
        <dbReference type="Rhea" id="RHEA-COMP:9539"/>
        <dbReference type="Rhea" id="RHEA-COMP:9563"/>
        <dbReference type="ChEBI" id="CHEBI:15378"/>
        <dbReference type="ChEBI" id="CHEBI:18151"/>
        <dbReference type="ChEBI" id="CHEBI:55437"/>
        <dbReference type="ChEBI" id="CHEBI:57856"/>
        <dbReference type="ChEBI" id="CHEBI:59789"/>
        <dbReference type="EC" id="2.1.1.163"/>
    </reaction>
</comment>
<dbReference type="GO" id="GO:0043770">
    <property type="term" value="F:demethylmenaquinone methyltransferase activity"/>
    <property type="evidence" value="ECO:0007669"/>
    <property type="project" value="UniProtKB-EC"/>
</dbReference>
<dbReference type="NCBIfam" id="TIGR01934">
    <property type="entry name" value="MenG_MenH_UbiE"/>
    <property type="match status" value="1"/>
</dbReference>
<feature type="binding site" evidence="5">
    <location>
        <position position="66"/>
    </location>
    <ligand>
        <name>S-adenosyl-L-methionine</name>
        <dbReference type="ChEBI" id="CHEBI:59789"/>
    </ligand>
</feature>
<dbReference type="InterPro" id="IPR004033">
    <property type="entry name" value="UbiE/COQ5_MeTrFase"/>
</dbReference>
<dbReference type="GO" id="GO:0008425">
    <property type="term" value="F:2-methoxy-6-polyprenyl-1,4-benzoquinol methyltransferase activity"/>
    <property type="evidence" value="ECO:0007669"/>
    <property type="project" value="UniProtKB-EC"/>
</dbReference>
<dbReference type="PROSITE" id="PS01184">
    <property type="entry name" value="UBIE_2"/>
    <property type="match status" value="1"/>
</dbReference>
<comment type="similarity">
    <text evidence="5">Belongs to the class I-like SAM-binding methyltransferase superfamily. MenG/UbiE family.</text>
</comment>
<dbReference type="Pfam" id="PF01209">
    <property type="entry name" value="Ubie_methyltran"/>
    <property type="match status" value="1"/>
</dbReference>
<protein>
    <recommendedName>
        <fullName evidence="5">Demethylmenaquinone methyltransferase</fullName>
        <ecNumber evidence="5">2.1.1.163</ecNumber>
    </recommendedName>
</protein>
<evidence type="ECO:0000256" key="5">
    <source>
        <dbReference type="HAMAP-Rule" id="MF_01813"/>
    </source>
</evidence>
<evidence type="ECO:0000256" key="2">
    <source>
        <dbReference type="ARBA" id="ARBA00022603"/>
    </source>
</evidence>
<dbReference type="EC" id="2.1.1.163" evidence="5"/>
<dbReference type="InterPro" id="IPR029063">
    <property type="entry name" value="SAM-dependent_MTases_sf"/>
</dbReference>
<evidence type="ECO:0000256" key="4">
    <source>
        <dbReference type="ARBA" id="ARBA00022691"/>
    </source>
</evidence>
<evidence type="ECO:0000256" key="1">
    <source>
        <dbReference type="ARBA" id="ARBA00022428"/>
    </source>
</evidence>
<dbReference type="PANTHER" id="PTHR43591">
    <property type="entry name" value="METHYLTRANSFERASE"/>
    <property type="match status" value="1"/>
</dbReference>
<dbReference type="GO" id="GO:0032259">
    <property type="term" value="P:methylation"/>
    <property type="evidence" value="ECO:0007669"/>
    <property type="project" value="UniProtKB-KW"/>
</dbReference>
<evidence type="ECO:0000313" key="6">
    <source>
        <dbReference type="EMBL" id="MCX2742840.1"/>
    </source>
</evidence>
<dbReference type="HAMAP" id="MF_01813">
    <property type="entry name" value="MenG_UbiE_methyltr"/>
    <property type="match status" value="1"/>
</dbReference>
<organism evidence="6 7">
    <name type="scientific">Mangrovivirga halotolerans</name>
    <dbReference type="NCBI Taxonomy" id="2993936"/>
    <lineage>
        <taxon>Bacteria</taxon>
        <taxon>Pseudomonadati</taxon>
        <taxon>Bacteroidota</taxon>
        <taxon>Cytophagia</taxon>
        <taxon>Cytophagales</taxon>
        <taxon>Mangrovivirgaceae</taxon>
        <taxon>Mangrovivirga</taxon>
    </lineage>
</organism>
<feature type="binding site" evidence="5">
    <location>
        <position position="86"/>
    </location>
    <ligand>
        <name>S-adenosyl-L-methionine</name>
        <dbReference type="ChEBI" id="CHEBI:59789"/>
    </ligand>
</feature>
<dbReference type="NCBIfam" id="NF001244">
    <property type="entry name" value="PRK00216.1-5"/>
    <property type="match status" value="1"/>
</dbReference>
<keyword evidence="2 5" id="KW-0489">Methyltransferase</keyword>
<dbReference type="PROSITE" id="PS51608">
    <property type="entry name" value="SAM_MT_UBIE"/>
    <property type="match status" value="1"/>
</dbReference>
<proteinExistence type="inferred from homology"/>
<name>A0ABT3RNU9_9BACT</name>
<keyword evidence="3 5" id="KW-0808">Transferase</keyword>
<accession>A0ABT3RNU9</accession>